<dbReference type="EMBL" id="LQOX01000069">
    <property type="protein sequence ID" value="ORV73320.1"/>
    <property type="molecule type" value="Genomic_DNA"/>
</dbReference>
<protein>
    <submittedName>
        <fullName evidence="1">Uncharacterized protein</fullName>
    </submittedName>
</protein>
<comment type="caution">
    <text evidence="1">The sequence shown here is derived from an EMBL/GenBank/DDBJ whole genome shotgun (WGS) entry which is preliminary data.</text>
</comment>
<keyword evidence="2" id="KW-1185">Reference proteome</keyword>
<name>A0A1X1VW71_MYCGS</name>
<proteinExistence type="predicted"/>
<dbReference type="AlphaFoldDB" id="A0A1X1VW71"/>
<dbReference type="STRING" id="1777.AWC07_02660"/>
<organism evidence="1 2">
    <name type="scientific">Mycobacterium gastri</name>
    <dbReference type="NCBI Taxonomy" id="1777"/>
    <lineage>
        <taxon>Bacteria</taxon>
        <taxon>Bacillati</taxon>
        <taxon>Actinomycetota</taxon>
        <taxon>Actinomycetes</taxon>
        <taxon>Mycobacteriales</taxon>
        <taxon>Mycobacteriaceae</taxon>
        <taxon>Mycobacterium</taxon>
    </lineage>
</organism>
<evidence type="ECO:0000313" key="2">
    <source>
        <dbReference type="Proteomes" id="UP000193738"/>
    </source>
</evidence>
<accession>A0A1X1VW71</accession>
<evidence type="ECO:0000313" key="1">
    <source>
        <dbReference type="EMBL" id="ORV73320.1"/>
    </source>
</evidence>
<sequence>MRAARTDWGWSQVDLAAEVARVRAKQRLKSIDGDSLRRQIVEFERGRQPGPLWRGLLAEALQEDEDRLFGLAVDTNLPRPLLVQTEFDSDVLAVILEQRAAHIRAEHVFGPAYARELVDRDLTTIEELIRAAPPAVRPEMRKAAGRIAELGGWIAQDSGDPVKALQLTRRAEDHLRSSDPSLQATVLMRRSNIILQSDPSLAVELADDAARLISGISVGRLAASIARQQALAAAADHDRQSFARLSAHAIHIAQVEPIPDDHAIYASPAYVAGEVASGLMMFGDAANALALLHEHYGSWPGSQRRDFAVASARLLRATVIVGDYHTAVELLSRTINAYLSAPSDRTRRELRQCRKVIRDRARATTTLPLQTLRTKIEDTLRGDVNL</sequence>
<dbReference type="Proteomes" id="UP000193738">
    <property type="component" value="Unassembled WGS sequence"/>
</dbReference>
<reference evidence="1 2" key="1">
    <citation type="submission" date="2016-01" db="EMBL/GenBank/DDBJ databases">
        <title>The new phylogeny of the genus Mycobacterium.</title>
        <authorList>
            <person name="Tarcisio F."/>
            <person name="Conor M."/>
            <person name="Antonella G."/>
            <person name="Elisabetta G."/>
            <person name="Giulia F.S."/>
            <person name="Sara T."/>
            <person name="Anna F."/>
            <person name="Clotilde B."/>
            <person name="Roberto B."/>
            <person name="Veronica D.S."/>
            <person name="Fabio R."/>
            <person name="Monica P."/>
            <person name="Olivier J."/>
            <person name="Enrico T."/>
            <person name="Nicola S."/>
        </authorList>
    </citation>
    <scope>NUCLEOTIDE SEQUENCE [LARGE SCALE GENOMIC DNA]</scope>
    <source>
        <strain evidence="1 2">DSM 43505</strain>
    </source>
</reference>
<gene>
    <name evidence="1" type="ORF">AWC07_02660</name>
</gene>